<keyword evidence="2" id="KW-0732">Signal</keyword>
<protein>
    <recommendedName>
        <fullName evidence="5">VWFA domain-containing protein</fullName>
    </recommendedName>
</protein>
<name>A0A068NX82_FIMGI</name>
<evidence type="ECO:0000256" key="2">
    <source>
        <dbReference type="SAM" id="SignalP"/>
    </source>
</evidence>
<evidence type="ECO:0008006" key="5">
    <source>
        <dbReference type="Google" id="ProtNLM"/>
    </source>
</evidence>
<keyword evidence="4" id="KW-1185">Reference proteome</keyword>
<keyword evidence="1" id="KW-1133">Transmembrane helix</keyword>
<accession>A0A068NX82</accession>
<dbReference type="STRING" id="661478.OP10G_4668"/>
<proteinExistence type="predicted"/>
<keyword evidence="1" id="KW-0472">Membrane</keyword>
<feature type="chain" id="PRO_5001651910" description="VWFA domain-containing protein" evidence="2">
    <location>
        <begin position="21"/>
        <end position="295"/>
    </location>
</feature>
<dbReference type="HOGENOM" id="CLU_942496_0_0_0"/>
<gene>
    <name evidence="3" type="ORF">OP10G_4668</name>
</gene>
<dbReference type="EMBL" id="CP007139">
    <property type="protein sequence ID" value="AIE88036.1"/>
    <property type="molecule type" value="Genomic_DNA"/>
</dbReference>
<keyword evidence="1" id="KW-0812">Transmembrane</keyword>
<feature type="transmembrane region" description="Helical" evidence="1">
    <location>
        <begin position="263"/>
        <end position="288"/>
    </location>
</feature>
<organism evidence="3 4">
    <name type="scientific">Fimbriimonas ginsengisoli Gsoil 348</name>
    <dbReference type="NCBI Taxonomy" id="661478"/>
    <lineage>
        <taxon>Bacteria</taxon>
        <taxon>Bacillati</taxon>
        <taxon>Armatimonadota</taxon>
        <taxon>Fimbriimonadia</taxon>
        <taxon>Fimbriimonadales</taxon>
        <taxon>Fimbriimonadaceae</taxon>
        <taxon>Fimbriimonas</taxon>
    </lineage>
</organism>
<dbReference type="Proteomes" id="UP000027982">
    <property type="component" value="Chromosome"/>
</dbReference>
<dbReference type="RefSeq" id="WP_227625017.1">
    <property type="nucleotide sequence ID" value="NZ_CP007139.1"/>
</dbReference>
<evidence type="ECO:0000256" key="1">
    <source>
        <dbReference type="SAM" id="Phobius"/>
    </source>
</evidence>
<reference evidence="3 4" key="1">
    <citation type="journal article" date="2014" name="PLoS ONE">
        <title>The first complete genome sequence of the class fimbriimonadia in the phylum armatimonadetes.</title>
        <authorList>
            <person name="Hu Z.Y."/>
            <person name="Wang Y.Z."/>
            <person name="Im W.T."/>
            <person name="Wang S.Y."/>
            <person name="Zhao G.P."/>
            <person name="Zheng H.J."/>
            <person name="Quan Z.X."/>
        </authorList>
    </citation>
    <scope>NUCLEOTIDE SEQUENCE [LARGE SCALE GENOMIC DNA]</scope>
    <source>
        <strain evidence="3">Gsoil 348</strain>
    </source>
</reference>
<sequence length="295" mass="32080">MPKKVLFGVLFVAATVPLFFDIAVPNEPVDASIDFYSNLMKLPEGSKVLVGSDWTTSTRGESGGEMDALLRILMRKKIKFCVYSTGDAQAPQVARDNIVRIAKEVAADGGQLYKPFQDYVIAGYFPNSEGTTLAINNNIKAAFAGRKDMPEGGRATDVTSSPVFDGITSLADFKYLVLVTASGTNNVTLERIKKTPLMFMVTGVMVPENTVYYSSGQLKGLCGGVKGVYDLETLMEKGTPDKTVPPLEGTDKLKKDKMLKGTAYYPTLHVCLFLLIFALFVGNLGMVLGRKERAK</sequence>
<dbReference type="KEGG" id="fgi:OP10G_4668"/>
<feature type="signal peptide" evidence="2">
    <location>
        <begin position="1"/>
        <end position="20"/>
    </location>
</feature>
<evidence type="ECO:0000313" key="4">
    <source>
        <dbReference type="Proteomes" id="UP000027982"/>
    </source>
</evidence>
<evidence type="ECO:0000313" key="3">
    <source>
        <dbReference type="EMBL" id="AIE88036.1"/>
    </source>
</evidence>
<dbReference type="AlphaFoldDB" id="A0A068NX82"/>